<proteinExistence type="predicted"/>
<dbReference type="PROSITE" id="PS51294">
    <property type="entry name" value="HTH_MYB"/>
    <property type="match status" value="1"/>
</dbReference>
<evidence type="ECO:0000256" key="4">
    <source>
        <dbReference type="ARBA" id="ARBA00022454"/>
    </source>
</evidence>
<evidence type="ECO:0000259" key="13">
    <source>
        <dbReference type="PROSITE" id="PS50090"/>
    </source>
</evidence>
<evidence type="ECO:0000256" key="2">
    <source>
        <dbReference type="ARBA" id="ARBA00004604"/>
    </source>
</evidence>
<evidence type="ECO:0000259" key="14">
    <source>
        <dbReference type="PROSITE" id="PS51294"/>
    </source>
</evidence>
<accession>A0AAV5C796</accession>
<dbReference type="GO" id="GO:0003691">
    <property type="term" value="F:double-stranded telomeric DNA binding"/>
    <property type="evidence" value="ECO:0007669"/>
    <property type="project" value="InterPro"/>
</dbReference>
<dbReference type="Gene3D" id="1.10.10.10">
    <property type="entry name" value="Winged helix-like DNA-binding domain superfamily/Winged helix DNA-binding domain"/>
    <property type="match status" value="1"/>
</dbReference>
<keyword evidence="8" id="KW-0238">DNA-binding</keyword>
<keyword evidence="9" id="KW-0804">Transcription</keyword>
<evidence type="ECO:0000256" key="7">
    <source>
        <dbReference type="ARBA" id="ARBA00023054"/>
    </source>
</evidence>
<reference evidence="15" key="1">
    <citation type="journal article" date="2018" name="DNA Res.">
        <title>Multiple hybrid de novo genome assembly of finger millet, an orphan allotetraploid crop.</title>
        <authorList>
            <person name="Hatakeyama M."/>
            <person name="Aluri S."/>
            <person name="Balachadran M.T."/>
            <person name="Sivarajan S.R."/>
            <person name="Patrignani A."/>
            <person name="Gruter S."/>
            <person name="Poveda L."/>
            <person name="Shimizu-Inatsugi R."/>
            <person name="Baeten J."/>
            <person name="Francoijs K.J."/>
            <person name="Nataraja K.N."/>
            <person name="Reddy Y.A.N."/>
            <person name="Phadnis S."/>
            <person name="Ravikumar R.L."/>
            <person name="Schlapbach R."/>
            <person name="Sreeman S.M."/>
            <person name="Shimizu K.K."/>
        </authorList>
    </citation>
    <scope>NUCLEOTIDE SEQUENCE</scope>
</reference>
<evidence type="ECO:0000313" key="15">
    <source>
        <dbReference type="EMBL" id="GJM94041.1"/>
    </source>
</evidence>
<feature type="coiled-coil region" evidence="12">
    <location>
        <begin position="211"/>
        <end position="245"/>
    </location>
</feature>
<dbReference type="InterPro" id="IPR009057">
    <property type="entry name" value="Homeodomain-like_sf"/>
</dbReference>
<dbReference type="FunFam" id="1.10.246.220:FF:000002">
    <property type="entry name" value="Telomere repeat-binding factor 1"/>
    <property type="match status" value="1"/>
</dbReference>
<dbReference type="CDD" id="cd11660">
    <property type="entry name" value="SANT_TRF"/>
    <property type="match status" value="1"/>
</dbReference>
<gene>
    <name evidence="15" type="primary">ga10653</name>
    <name evidence="15" type="ORF">PR202_ga10653</name>
</gene>
<keyword evidence="4" id="KW-0158">Chromosome</keyword>
<keyword evidence="16" id="KW-1185">Reference proteome</keyword>
<dbReference type="GO" id="GO:0006334">
    <property type="term" value="P:nucleosome assembly"/>
    <property type="evidence" value="ECO:0007669"/>
    <property type="project" value="InterPro"/>
</dbReference>
<keyword evidence="5" id="KW-0779">Telomere</keyword>
<dbReference type="Gene3D" id="1.10.246.220">
    <property type="match status" value="1"/>
</dbReference>
<comment type="caution">
    <text evidence="15">The sequence shown here is derived from an EMBL/GenBank/DDBJ whole genome shotgun (WGS) entry which is preliminary data.</text>
</comment>
<evidence type="ECO:0000256" key="12">
    <source>
        <dbReference type="SAM" id="Coils"/>
    </source>
</evidence>
<dbReference type="FunFam" id="1.10.10.60:FF:000168">
    <property type="entry name" value="Telomere repeat-binding factor 1"/>
    <property type="match status" value="1"/>
</dbReference>
<dbReference type="Proteomes" id="UP001054889">
    <property type="component" value="Unassembled WGS sequence"/>
</dbReference>
<dbReference type="InterPro" id="IPR017930">
    <property type="entry name" value="Myb_dom"/>
</dbReference>
<dbReference type="PANTHER" id="PTHR46267">
    <property type="entry name" value="SINGLE MYB HISTONE 4"/>
    <property type="match status" value="1"/>
</dbReference>
<evidence type="ECO:0000256" key="3">
    <source>
        <dbReference type="ARBA" id="ARBA00011414"/>
    </source>
</evidence>
<dbReference type="GO" id="GO:0005730">
    <property type="term" value="C:nucleolus"/>
    <property type="evidence" value="ECO:0007669"/>
    <property type="project" value="UniProtKB-SubCell"/>
</dbReference>
<keyword evidence="7 12" id="KW-0175">Coiled coil</keyword>
<comment type="function">
    <text evidence="11">Binds preferentially double-stranded telomeric repeats, but may also bind to the single telomeric strand.</text>
</comment>
<protein>
    <recommendedName>
        <fullName evidence="17">MYB transcription factor</fullName>
    </recommendedName>
</protein>
<evidence type="ECO:0000256" key="11">
    <source>
        <dbReference type="ARBA" id="ARBA00058078"/>
    </source>
</evidence>
<evidence type="ECO:0000256" key="1">
    <source>
        <dbReference type="ARBA" id="ARBA00004574"/>
    </source>
</evidence>
<dbReference type="InterPro" id="IPR036390">
    <property type="entry name" value="WH_DNA-bd_sf"/>
</dbReference>
<evidence type="ECO:0008006" key="17">
    <source>
        <dbReference type="Google" id="ProtNLM"/>
    </source>
</evidence>
<dbReference type="GO" id="GO:0000781">
    <property type="term" value="C:chromosome, telomeric region"/>
    <property type="evidence" value="ECO:0007669"/>
    <property type="project" value="UniProtKB-SubCell"/>
</dbReference>
<dbReference type="GO" id="GO:0000786">
    <property type="term" value="C:nucleosome"/>
    <property type="evidence" value="ECO:0007669"/>
    <property type="project" value="InterPro"/>
</dbReference>
<dbReference type="PROSITE" id="PS50090">
    <property type="entry name" value="MYB_LIKE"/>
    <property type="match status" value="1"/>
</dbReference>
<dbReference type="SMART" id="SM00717">
    <property type="entry name" value="SANT"/>
    <property type="match status" value="1"/>
</dbReference>
<dbReference type="Pfam" id="PF00538">
    <property type="entry name" value="Linker_histone"/>
    <property type="match status" value="1"/>
</dbReference>
<dbReference type="AlphaFoldDB" id="A0AAV5C796"/>
<name>A0AAV5C796_ELECO</name>
<evidence type="ECO:0000313" key="16">
    <source>
        <dbReference type="Proteomes" id="UP001054889"/>
    </source>
</evidence>
<keyword evidence="6" id="KW-0805">Transcription regulation</keyword>
<dbReference type="Pfam" id="PF00249">
    <property type="entry name" value="Myb_DNA-binding"/>
    <property type="match status" value="1"/>
</dbReference>
<dbReference type="SUPFAM" id="SSF46689">
    <property type="entry name" value="Homeodomain-like"/>
    <property type="match status" value="1"/>
</dbReference>
<evidence type="ECO:0000256" key="9">
    <source>
        <dbReference type="ARBA" id="ARBA00023163"/>
    </source>
</evidence>
<feature type="domain" description="HTH myb-type" evidence="14">
    <location>
        <begin position="1"/>
        <end position="33"/>
    </location>
</feature>
<dbReference type="SUPFAM" id="SSF46785">
    <property type="entry name" value="Winged helix' DNA-binding domain"/>
    <property type="match status" value="1"/>
</dbReference>
<feature type="domain" description="Myb-like" evidence="13">
    <location>
        <begin position="5"/>
        <end position="57"/>
    </location>
</feature>
<comment type="subunit">
    <text evidence="3">Forms a homodimer and heterodimers.</text>
</comment>
<keyword evidence="10" id="KW-0539">Nucleus</keyword>
<evidence type="ECO:0000256" key="8">
    <source>
        <dbReference type="ARBA" id="ARBA00023125"/>
    </source>
</evidence>
<dbReference type="InterPro" id="IPR036388">
    <property type="entry name" value="WH-like_DNA-bd_sf"/>
</dbReference>
<dbReference type="EMBL" id="BQKI01000004">
    <property type="protein sequence ID" value="GJM94041.1"/>
    <property type="molecule type" value="Genomic_DNA"/>
</dbReference>
<dbReference type="PANTHER" id="PTHR46267:SF2">
    <property type="entry name" value="SINGLE MYB HISTONE 1"/>
    <property type="match status" value="1"/>
</dbReference>
<evidence type="ECO:0000256" key="10">
    <source>
        <dbReference type="ARBA" id="ARBA00023242"/>
    </source>
</evidence>
<sequence>MGAPKQRWTAEEEAALKAGVAKHGPGKWRTILRDPDFSALLRLRSNVDLKDKWRNLSVTAGGYGSREKARMALKKGRRVPKVLTESMDVEEDNMGNVHNAVLDAQPLAVVVEPLQLEDSPDKSVARLDDLIFEAIKNLKEASGSNKAAIAAYIEVNQKYRIAPTSPSLGGKSNKVYSTEEMNGENKVKQLTKPQVDSELEKMRGMTKEEAAAFAAKAVAEAEVAIAEAEEAARVAEAAETDAEAAEAFLEAVMATIKNRNVASTENKHILFLRV</sequence>
<organism evidence="15 16">
    <name type="scientific">Eleusine coracana subsp. coracana</name>
    <dbReference type="NCBI Taxonomy" id="191504"/>
    <lineage>
        <taxon>Eukaryota</taxon>
        <taxon>Viridiplantae</taxon>
        <taxon>Streptophyta</taxon>
        <taxon>Embryophyta</taxon>
        <taxon>Tracheophyta</taxon>
        <taxon>Spermatophyta</taxon>
        <taxon>Magnoliopsida</taxon>
        <taxon>Liliopsida</taxon>
        <taxon>Poales</taxon>
        <taxon>Poaceae</taxon>
        <taxon>PACMAD clade</taxon>
        <taxon>Chloridoideae</taxon>
        <taxon>Cynodonteae</taxon>
        <taxon>Eleusininae</taxon>
        <taxon>Eleusine</taxon>
    </lineage>
</organism>
<comment type="subcellular location">
    <subcellularLocation>
        <location evidence="1">Chromosome</location>
        <location evidence="1">Telomere</location>
    </subcellularLocation>
    <subcellularLocation>
        <location evidence="2">Nucleus</location>
        <location evidence="2">Nucleolus</location>
    </subcellularLocation>
</comment>
<dbReference type="InterPro" id="IPR044597">
    <property type="entry name" value="SMH1-6"/>
</dbReference>
<evidence type="ECO:0000256" key="6">
    <source>
        <dbReference type="ARBA" id="ARBA00023015"/>
    </source>
</evidence>
<dbReference type="InterPro" id="IPR001005">
    <property type="entry name" value="SANT/Myb"/>
</dbReference>
<reference evidence="15" key="2">
    <citation type="submission" date="2021-12" db="EMBL/GenBank/DDBJ databases">
        <title>Resequencing data analysis of finger millet.</title>
        <authorList>
            <person name="Hatakeyama M."/>
            <person name="Aluri S."/>
            <person name="Balachadran M.T."/>
            <person name="Sivarajan S.R."/>
            <person name="Poveda L."/>
            <person name="Shimizu-Inatsugi R."/>
            <person name="Schlapbach R."/>
            <person name="Sreeman S.M."/>
            <person name="Shimizu K.K."/>
        </authorList>
    </citation>
    <scope>NUCLEOTIDE SEQUENCE</scope>
</reference>
<evidence type="ECO:0000256" key="5">
    <source>
        <dbReference type="ARBA" id="ARBA00022895"/>
    </source>
</evidence>
<dbReference type="InterPro" id="IPR005818">
    <property type="entry name" value="Histone_H1/H5_H15"/>
</dbReference>